<dbReference type="RefSeq" id="WP_316026133.1">
    <property type="nucleotide sequence ID" value="NZ_JAWDIO010000002.1"/>
</dbReference>
<evidence type="ECO:0000256" key="1">
    <source>
        <dbReference type="SAM" id="MobiDB-lite"/>
    </source>
</evidence>
<feature type="region of interest" description="Disordered" evidence="1">
    <location>
        <begin position="34"/>
        <end position="60"/>
    </location>
</feature>
<evidence type="ECO:0000313" key="2">
    <source>
        <dbReference type="EMBL" id="MDU0354541.1"/>
    </source>
</evidence>
<organism evidence="2 3">
    <name type="scientific">Paraglaciecola aquimarina</name>
    <dbReference type="NCBI Taxonomy" id="1235557"/>
    <lineage>
        <taxon>Bacteria</taxon>
        <taxon>Pseudomonadati</taxon>
        <taxon>Pseudomonadota</taxon>
        <taxon>Gammaproteobacteria</taxon>
        <taxon>Alteromonadales</taxon>
        <taxon>Alteromonadaceae</taxon>
        <taxon>Paraglaciecola</taxon>
    </lineage>
</organism>
<keyword evidence="3" id="KW-1185">Reference proteome</keyword>
<reference evidence="2 3" key="1">
    <citation type="submission" date="2023-10" db="EMBL/GenBank/DDBJ databases">
        <title>Glaciecola aquimarina strain GGW-M5 nov., isolated from a coastal seawater.</title>
        <authorList>
            <person name="Bayburt H."/>
            <person name="Kim J.M."/>
            <person name="Choi B.J."/>
            <person name="Jeon C.O."/>
        </authorList>
    </citation>
    <scope>NUCLEOTIDE SEQUENCE [LARGE SCALE GENOMIC DNA]</scope>
    <source>
        <strain evidence="2 3">KCTC 32108</strain>
    </source>
</reference>
<sequence length="110" mass="12451">MTNERFDSRISPAGITEFAYGISWRHTSQASLGELSESQARSKSRNRYQESNQQSALSLRADNQTKLALEDKAVEGLKQKLRKESLCPKGYDISDVSWKADNIRLLGFCH</sequence>
<accession>A0ABU3SWZ6</accession>
<proteinExistence type="predicted"/>
<gene>
    <name evidence="2" type="ORF">RS130_11890</name>
</gene>
<dbReference type="Proteomes" id="UP001247805">
    <property type="component" value="Unassembled WGS sequence"/>
</dbReference>
<comment type="caution">
    <text evidence="2">The sequence shown here is derived from an EMBL/GenBank/DDBJ whole genome shotgun (WGS) entry which is preliminary data.</text>
</comment>
<protein>
    <submittedName>
        <fullName evidence="2">Uncharacterized protein</fullName>
    </submittedName>
</protein>
<dbReference type="EMBL" id="JAWDIO010000002">
    <property type="protein sequence ID" value="MDU0354541.1"/>
    <property type="molecule type" value="Genomic_DNA"/>
</dbReference>
<name>A0ABU3SWZ6_9ALTE</name>
<evidence type="ECO:0000313" key="3">
    <source>
        <dbReference type="Proteomes" id="UP001247805"/>
    </source>
</evidence>
<feature type="compositionally biased region" description="Polar residues" evidence="1">
    <location>
        <begin position="49"/>
        <end position="60"/>
    </location>
</feature>